<proteinExistence type="predicted"/>
<dbReference type="AlphaFoldDB" id="A0AAU8P3T5"/>
<name>A0AAU8P3T5_EDWPI</name>
<protein>
    <submittedName>
        <fullName evidence="2">Uncharacterized protein</fullName>
    </submittedName>
</protein>
<dbReference type="EMBL" id="CP001135">
    <property type="protein sequence ID" value="ACY83657.1"/>
    <property type="molecule type" value="Genomic_DNA"/>
</dbReference>
<dbReference type="GO" id="GO:0003824">
    <property type="term" value="F:catalytic activity"/>
    <property type="evidence" value="ECO:0007669"/>
    <property type="project" value="UniProtKB-ARBA"/>
</dbReference>
<dbReference type="InterPro" id="IPR025157">
    <property type="entry name" value="Hemagglutinin_rpt"/>
</dbReference>
<dbReference type="Proteomes" id="UP000002634">
    <property type="component" value="Chromosome"/>
</dbReference>
<evidence type="ECO:0000313" key="2">
    <source>
        <dbReference type="EMBL" id="ACY83657.1"/>
    </source>
</evidence>
<accession>A0AAU8P3T5</accession>
<dbReference type="GO" id="GO:0090729">
    <property type="term" value="F:toxin activity"/>
    <property type="evidence" value="ECO:0007669"/>
    <property type="project" value="UniProtKB-KW"/>
</dbReference>
<evidence type="ECO:0000313" key="3">
    <source>
        <dbReference type="Proteomes" id="UP000002634"/>
    </source>
</evidence>
<sequence length="186" mass="18531">MSAGSGATSNYLKGGDPLKGGLISSALSGLGYSAGKLVELPFDKTLNPMKPWKDWIWTGVGIGISKPLPINPVPGVAGNITGSVTTEYGNAQAGKAPDSGNIAVTGSALQAGGDIALDAQHDITLLSAQNTQTVDGKNSSQGSSVGVGITFGSSGVGFNVNASVNATIKISPNLAPIPATATQQRP</sequence>
<reference evidence="2 3" key="1">
    <citation type="journal article" date="2009" name="PLoS ONE">
        <title>Genome sequence of the versatile fish pathogen Edwardsiella tarda provides insights into its adaptation to broad host ranges and intracellular niches.</title>
        <authorList>
            <person name="Wang Q."/>
            <person name="Yang M."/>
            <person name="Xiao J."/>
            <person name="Wu H."/>
            <person name="Wang X."/>
            <person name="Lv Y."/>
            <person name="Xu L."/>
            <person name="Zheng H."/>
            <person name="Wang S."/>
            <person name="Zhao G."/>
            <person name="Liu Q."/>
            <person name="Zhang Y."/>
        </authorList>
    </citation>
    <scope>NUCLEOTIDE SEQUENCE [LARGE SCALE GENOMIC DNA]</scope>
    <source>
        <strain evidence="3">EIB202 / CCTCC M208068</strain>
    </source>
</reference>
<evidence type="ECO:0000256" key="1">
    <source>
        <dbReference type="ARBA" id="ARBA00022656"/>
    </source>
</evidence>
<dbReference type="Pfam" id="PF13332">
    <property type="entry name" value="Fil_haemagg_2"/>
    <property type="match status" value="1"/>
</dbReference>
<organism evidence="2 3">
    <name type="scientific">Edwardsiella piscicida</name>
    <dbReference type="NCBI Taxonomy" id="1263550"/>
    <lineage>
        <taxon>Bacteria</taxon>
        <taxon>Pseudomonadati</taxon>
        <taxon>Pseudomonadota</taxon>
        <taxon>Gammaproteobacteria</taxon>
        <taxon>Enterobacterales</taxon>
        <taxon>Hafniaceae</taxon>
        <taxon>Edwardsiella</taxon>
    </lineage>
</organism>
<gene>
    <name evidence="2" type="ordered locus">ETAE_0812</name>
</gene>
<dbReference type="KEGG" id="etr:ETAE_0812"/>
<keyword evidence="3" id="KW-1185">Reference proteome</keyword>
<keyword evidence="1" id="KW-0800">Toxin</keyword>